<dbReference type="AlphaFoldDB" id="A0A0A9GEN0"/>
<name>A0A0A9GEN0_ARUDO</name>
<reference evidence="1" key="2">
    <citation type="journal article" date="2015" name="Data Brief">
        <title>Shoot transcriptome of the giant reed, Arundo donax.</title>
        <authorList>
            <person name="Barrero R.A."/>
            <person name="Guerrero F.D."/>
            <person name="Moolhuijzen P."/>
            <person name="Goolsby J.A."/>
            <person name="Tidwell J."/>
            <person name="Bellgard S.E."/>
            <person name="Bellgard M.I."/>
        </authorList>
    </citation>
    <scope>NUCLEOTIDE SEQUENCE</scope>
    <source>
        <tissue evidence="1">Shoot tissue taken approximately 20 cm above the soil surface</tissue>
    </source>
</reference>
<organism evidence="1">
    <name type="scientific">Arundo donax</name>
    <name type="common">Giant reed</name>
    <name type="synonym">Donax arundinaceus</name>
    <dbReference type="NCBI Taxonomy" id="35708"/>
    <lineage>
        <taxon>Eukaryota</taxon>
        <taxon>Viridiplantae</taxon>
        <taxon>Streptophyta</taxon>
        <taxon>Embryophyta</taxon>
        <taxon>Tracheophyta</taxon>
        <taxon>Spermatophyta</taxon>
        <taxon>Magnoliopsida</taxon>
        <taxon>Liliopsida</taxon>
        <taxon>Poales</taxon>
        <taxon>Poaceae</taxon>
        <taxon>PACMAD clade</taxon>
        <taxon>Arundinoideae</taxon>
        <taxon>Arundineae</taxon>
        <taxon>Arundo</taxon>
    </lineage>
</organism>
<accession>A0A0A9GEN0</accession>
<reference evidence="1" key="1">
    <citation type="submission" date="2014-09" db="EMBL/GenBank/DDBJ databases">
        <authorList>
            <person name="Magalhaes I.L.F."/>
            <person name="Oliveira U."/>
            <person name="Santos F.R."/>
            <person name="Vidigal T.H.D.A."/>
            <person name="Brescovit A.D."/>
            <person name="Santos A.J."/>
        </authorList>
    </citation>
    <scope>NUCLEOTIDE SEQUENCE</scope>
    <source>
        <tissue evidence="1">Shoot tissue taken approximately 20 cm above the soil surface</tissue>
    </source>
</reference>
<sequence>MLQNMSCFYKCYIADSSSLSLSIFFLSDCSSFPLDVRLLLFFNLLLGWPS</sequence>
<dbReference type="EMBL" id="GBRH01174356">
    <property type="protein sequence ID" value="JAE23540.1"/>
    <property type="molecule type" value="Transcribed_RNA"/>
</dbReference>
<evidence type="ECO:0000313" key="1">
    <source>
        <dbReference type="EMBL" id="JAE23540.1"/>
    </source>
</evidence>
<protein>
    <submittedName>
        <fullName evidence="1">Uncharacterized protein</fullName>
    </submittedName>
</protein>
<proteinExistence type="predicted"/>